<feature type="domain" description="Fatty acid desaturase" evidence="2">
    <location>
        <begin position="41"/>
        <end position="294"/>
    </location>
</feature>
<feature type="transmembrane region" description="Helical" evidence="1">
    <location>
        <begin position="75"/>
        <end position="93"/>
    </location>
</feature>
<sequence>MIDKAYYETRLTIYFGDLLLSTAVFVASFLWCLQARGALLAVAFVICSAAIYRAGAFMHDIAHRQRDPRMKIFNVFWNLTIGAIILSPSARFYKPHLTHHSTGLFGTRNDPQYLLLRSNRKLAVFVLGFIPFLMPLLNLFDTVAASFGTAIEERLDRYLQRYGYTIGADIDERYKPEVRWYSRFALLLFATYAVLVPEILPLMYAVQVGGWALTTWRIPLEHSMRCHVEASDSRDQITDTFTIETPLDAVLQPLGLRFHTAHHMYPGVPYYNLPALHAELKAKDSDYRRTIVSFWDALRGPKPFELRDDKT</sequence>
<dbReference type="GO" id="GO:0016717">
    <property type="term" value="F:oxidoreductase activity, acting on paired donors, with oxidation of a pair of donors resulting in the reduction of molecular oxygen to two molecules of water"/>
    <property type="evidence" value="ECO:0007669"/>
    <property type="project" value="TreeGrafter"/>
</dbReference>
<name>A0A918XT28_9PROT</name>
<feature type="transmembrane region" description="Helical" evidence="1">
    <location>
        <begin position="122"/>
        <end position="151"/>
    </location>
</feature>
<keyword evidence="1" id="KW-0812">Transmembrane</keyword>
<feature type="transmembrane region" description="Helical" evidence="1">
    <location>
        <begin position="37"/>
        <end position="54"/>
    </location>
</feature>
<protein>
    <submittedName>
        <fullName evidence="3">Fatty acid desaturase</fullName>
    </submittedName>
</protein>
<dbReference type="RefSeq" id="WP_189990088.1">
    <property type="nucleotide sequence ID" value="NZ_BMZS01000005.1"/>
</dbReference>
<organism evidence="3 4">
    <name type="scientific">Thalassobaculum fulvum</name>
    <dbReference type="NCBI Taxonomy" id="1633335"/>
    <lineage>
        <taxon>Bacteria</taxon>
        <taxon>Pseudomonadati</taxon>
        <taxon>Pseudomonadota</taxon>
        <taxon>Alphaproteobacteria</taxon>
        <taxon>Rhodospirillales</taxon>
        <taxon>Thalassobaculaceae</taxon>
        <taxon>Thalassobaculum</taxon>
    </lineage>
</organism>
<evidence type="ECO:0000313" key="4">
    <source>
        <dbReference type="Proteomes" id="UP000630353"/>
    </source>
</evidence>
<gene>
    <name evidence="3" type="ORF">GCM10017083_25480</name>
</gene>
<dbReference type="PANTHER" id="PTHR19353:SF19">
    <property type="entry name" value="DELTA(5) FATTY ACID DESATURASE C-RELATED"/>
    <property type="match status" value="1"/>
</dbReference>
<dbReference type="InterPro" id="IPR005804">
    <property type="entry name" value="FA_desaturase_dom"/>
</dbReference>
<dbReference type="AlphaFoldDB" id="A0A918XT28"/>
<keyword evidence="4" id="KW-1185">Reference proteome</keyword>
<reference evidence="3" key="2">
    <citation type="submission" date="2020-09" db="EMBL/GenBank/DDBJ databases">
        <authorList>
            <person name="Sun Q."/>
            <person name="Kim S."/>
        </authorList>
    </citation>
    <scope>NUCLEOTIDE SEQUENCE</scope>
    <source>
        <strain evidence="3">KCTC 42651</strain>
    </source>
</reference>
<dbReference type="Pfam" id="PF00487">
    <property type="entry name" value="FA_desaturase"/>
    <property type="match status" value="1"/>
</dbReference>
<feature type="transmembrane region" description="Helical" evidence="1">
    <location>
        <begin position="184"/>
        <end position="204"/>
    </location>
</feature>
<dbReference type="EMBL" id="BMZS01000005">
    <property type="protein sequence ID" value="GHD51264.1"/>
    <property type="molecule type" value="Genomic_DNA"/>
</dbReference>
<evidence type="ECO:0000313" key="3">
    <source>
        <dbReference type="EMBL" id="GHD51264.1"/>
    </source>
</evidence>
<reference evidence="3" key="1">
    <citation type="journal article" date="2014" name="Int. J. Syst. Evol. Microbiol.">
        <title>Complete genome sequence of Corynebacterium casei LMG S-19264T (=DSM 44701T), isolated from a smear-ripened cheese.</title>
        <authorList>
            <consortium name="US DOE Joint Genome Institute (JGI-PGF)"/>
            <person name="Walter F."/>
            <person name="Albersmeier A."/>
            <person name="Kalinowski J."/>
            <person name="Ruckert C."/>
        </authorList>
    </citation>
    <scope>NUCLEOTIDE SEQUENCE</scope>
    <source>
        <strain evidence="3">KCTC 42651</strain>
    </source>
</reference>
<accession>A0A918XT28</accession>
<comment type="caution">
    <text evidence="3">The sequence shown here is derived from an EMBL/GenBank/DDBJ whole genome shotgun (WGS) entry which is preliminary data.</text>
</comment>
<feature type="transmembrane region" description="Helical" evidence="1">
    <location>
        <begin position="12"/>
        <end position="31"/>
    </location>
</feature>
<dbReference type="CDD" id="cd01060">
    <property type="entry name" value="Membrane-FADS-like"/>
    <property type="match status" value="1"/>
</dbReference>
<evidence type="ECO:0000259" key="2">
    <source>
        <dbReference type="Pfam" id="PF00487"/>
    </source>
</evidence>
<dbReference type="GO" id="GO:0008610">
    <property type="term" value="P:lipid biosynthetic process"/>
    <property type="evidence" value="ECO:0007669"/>
    <property type="project" value="UniProtKB-ARBA"/>
</dbReference>
<keyword evidence="1" id="KW-0472">Membrane</keyword>
<proteinExistence type="predicted"/>
<dbReference type="InterPro" id="IPR012171">
    <property type="entry name" value="Fatty_acid_desaturase"/>
</dbReference>
<evidence type="ECO:0000256" key="1">
    <source>
        <dbReference type="SAM" id="Phobius"/>
    </source>
</evidence>
<dbReference type="Proteomes" id="UP000630353">
    <property type="component" value="Unassembled WGS sequence"/>
</dbReference>
<keyword evidence="1" id="KW-1133">Transmembrane helix</keyword>
<dbReference type="GO" id="GO:0016020">
    <property type="term" value="C:membrane"/>
    <property type="evidence" value="ECO:0007669"/>
    <property type="project" value="TreeGrafter"/>
</dbReference>
<dbReference type="PANTHER" id="PTHR19353">
    <property type="entry name" value="FATTY ACID DESATURASE 2"/>
    <property type="match status" value="1"/>
</dbReference>